<evidence type="ECO:0000256" key="2">
    <source>
        <dbReference type="ARBA" id="ARBA00023235"/>
    </source>
</evidence>
<reference evidence="4" key="1">
    <citation type="submission" date="2021-01" db="EMBL/GenBank/DDBJ databases">
        <title>Fulvivirga kasyanovii gen. nov., sp nov., a novel member of the phylum Bacteroidetes isolated from seawater in a mussel farm.</title>
        <authorList>
            <person name="Zhao L.-H."/>
            <person name="Wang Z.-J."/>
        </authorList>
    </citation>
    <scope>NUCLEOTIDE SEQUENCE</scope>
    <source>
        <strain evidence="4">29W222</strain>
    </source>
</reference>
<dbReference type="SUPFAM" id="SSF54506">
    <property type="entry name" value="Diaminopimelate epimerase-like"/>
    <property type="match status" value="1"/>
</dbReference>
<keyword evidence="5" id="KW-1185">Reference proteome</keyword>
<evidence type="ECO:0000313" key="4">
    <source>
        <dbReference type="EMBL" id="MBL6446964.1"/>
    </source>
</evidence>
<dbReference type="PANTHER" id="PTHR13774">
    <property type="entry name" value="PHENAZINE BIOSYNTHESIS PROTEIN"/>
    <property type="match status" value="1"/>
</dbReference>
<dbReference type="PANTHER" id="PTHR13774:SF39">
    <property type="entry name" value="BIOSYNTHESIS PROTEIN, PUTATIVE-RELATED"/>
    <property type="match status" value="1"/>
</dbReference>
<evidence type="ECO:0000256" key="3">
    <source>
        <dbReference type="PIRSR" id="PIRSR016184-1"/>
    </source>
</evidence>
<dbReference type="NCBIfam" id="TIGR00654">
    <property type="entry name" value="PhzF_family"/>
    <property type="match status" value="1"/>
</dbReference>
<dbReference type="GO" id="GO:0005737">
    <property type="term" value="C:cytoplasm"/>
    <property type="evidence" value="ECO:0007669"/>
    <property type="project" value="TreeGrafter"/>
</dbReference>
<dbReference type="NCBIfam" id="NF007625">
    <property type="entry name" value="PRK10281.1"/>
    <property type="match status" value="1"/>
</dbReference>
<dbReference type="GO" id="GO:0016853">
    <property type="term" value="F:isomerase activity"/>
    <property type="evidence" value="ECO:0007669"/>
    <property type="project" value="UniProtKB-KW"/>
</dbReference>
<dbReference type="Pfam" id="PF02567">
    <property type="entry name" value="PhzC-PhzF"/>
    <property type="match status" value="1"/>
</dbReference>
<feature type="active site" evidence="3">
    <location>
        <position position="47"/>
    </location>
</feature>
<keyword evidence="2 4" id="KW-0413">Isomerase</keyword>
<name>A0A937FVX8_9BACT</name>
<sequence>MRTVKIFQVDAFTDQKFKGNPAGVVPEADMLADQEMQEIARELNNSETAFLLKGNDLEYDLHIRYFTPTAEVPVCGHATIAAIYVHALQHALPSCELRVKAQVGILPVAIHELQGDYEVVMEQAPPVFEEPLDRLITEAIIDALGIKRQSLAADSPIQIVSTGHSKVLIPVNEERKINELKPDLGELSRLSKEINCNGYFVFCITKMSPEYVTYGRMFAPAIGIAEDPVTGNANGPLGHHHLVKPDGATFQFTATQGNAMQRPGSMKVIVDIQDGKPSKIKIKGTAVIVFSTAIKLD</sequence>
<dbReference type="AlphaFoldDB" id="A0A937FVX8"/>
<dbReference type="Proteomes" id="UP000614216">
    <property type="component" value="Unassembled WGS sequence"/>
</dbReference>
<evidence type="ECO:0000313" key="5">
    <source>
        <dbReference type="Proteomes" id="UP000614216"/>
    </source>
</evidence>
<dbReference type="PIRSF" id="PIRSF016184">
    <property type="entry name" value="PhzC_PhzF"/>
    <property type="match status" value="1"/>
</dbReference>
<comment type="similarity">
    <text evidence="1">Belongs to the PhzF family.</text>
</comment>
<dbReference type="EMBL" id="JAEUGD010000042">
    <property type="protein sequence ID" value="MBL6446964.1"/>
    <property type="molecule type" value="Genomic_DNA"/>
</dbReference>
<comment type="caution">
    <text evidence="4">The sequence shown here is derived from an EMBL/GenBank/DDBJ whole genome shotgun (WGS) entry which is preliminary data.</text>
</comment>
<gene>
    <name evidence="4" type="ORF">JMN32_11630</name>
</gene>
<dbReference type="RefSeq" id="WP_202856497.1">
    <property type="nucleotide sequence ID" value="NZ_JAEUGD010000042.1"/>
</dbReference>
<dbReference type="Gene3D" id="3.10.310.10">
    <property type="entry name" value="Diaminopimelate Epimerase, Chain A, domain 1"/>
    <property type="match status" value="2"/>
</dbReference>
<evidence type="ECO:0000256" key="1">
    <source>
        <dbReference type="ARBA" id="ARBA00008270"/>
    </source>
</evidence>
<dbReference type="InterPro" id="IPR003719">
    <property type="entry name" value="Phenazine_PhzF-like"/>
</dbReference>
<organism evidence="4 5">
    <name type="scientific">Fulvivirga marina</name>
    <dbReference type="NCBI Taxonomy" id="2494733"/>
    <lineage>
        <taxon>Bacteria</taxon>
        <taxon>Pseudomonadati</taxon>
        <taxon>Bacteroidota</taxon>
        <taxon>Cytophagia</taxon>
        <taxon>Cytophagales</taxon>
        <taxon>Fulvivirgaceae</taxon>
        <taxon>Fulvivirga</taxon>
    </lineage>
</organism>
<proteinExistence type="inferred from homology"/>
<accession>A0A937FVX8</accession>
<protein>
    <submittedName>
        <fullName evidence="4">PhzF family isomerase</fullName>
    </submittedName>
</protein>